<keyword evidence="2" id="KW-0560">Oxidoreductase</keyword>
<dbReference type="InterPro" id="IPR013154">
    <property type="entry name" value="ADH-like_N"/>
</dbReference>
<dbReference type="Pfam" id="PF08240">
    <property type="entry name" value="ADH_N"/>
    <property type="match status" value="1"/>
</dbReference>
<dbReference type="Gene3D" id="3.90.180.10">
    <property type="entry name" value="Medium-chain alcohol dehydrogenases, catalytic domain"/>
    <property type="match status" value="2"/>
</dbReference>
<dbReference type="Proteomes" id="UP000011682">
    <property type="component" value="Unassembled WGS sequence"/>
</dbReference>
<keyword evidence="1" id="KW-0521">NADP</keyword>
<dbReference type="EMBL" id="ANAH02000025">
    <property type="protein sequence ID" value="EPX58302.1"/>
    <property type="molecule type" value="Genomic_DNA"/>
</dbReference>
<evidence type="ECO:0000313" key="4">
    <source>
        <dbReference type="EMBL" id="EPX58302.1"/>
    </source>
</evidence>
<dbReference type="PANTHER" id="PTHR48106:SF13">
    <property type="entry name" value="QUINONE OXIDOREDUCTASE-RELATED"/>
    <property type="match status" value="1"/>
</dbReference>
<evidence type="ECO:0000313" key="5">
    <source>
        <dbReference type="Proteomes" id="UP000011682"/>
    </source>
</evidence>
<dbReference type="GO" id="GO:0070402">
    <property type="term" value="F:NADPH binding"/>
    <property type="evidence" value="ECO:0007669"/>
    <property type="project" value="TreeGrafter"/>
</dbReference>
<comment type="caution">
    <text evidence="4">The sequence shown here is derived from an EMBL/GenBank/DDBJ whole genome shotgun (WGS) entry which is preliminary data.</text>
</comment>
<organism evidence="4 5">
    <name type="scientific">Cystobacter fuscus (strain ATCC 25194 / DSM 2262 / NBRC 100088 / M29)</name>
    <dbReference type="NCBI Taxonomy" id="1242864"/>
    <lineage>
        <taxon>Bacteria</taxon>
        <taxon>Pseudomonadati</taxon>
        <taxon>Myxococcota</taxon>
        <taxon>Myxococcia</taxon>
        <taxon>Myxococcales</taxon>
        <taxon>Cystobacterineae</taxon>
        <taxon>Archangiaceae</taxon>
        <taxon>Cystobacter</taxon>
    </lineage>
</organism>
<dbReference type="Pfam" id="PF13602">
    <property type="entry name" value="ADH_zinc_N_2"/>
    <property type="match status" value="1"/>
</dbReference>
<dbReference type="SUPFAM" id="SSF51735">
    <property type="entry name" value="NAD(P)-binding Rossmann-fold domains"/>
    <property type="match status" value="1"/>
</dbReference>
<dbReference type="eggNOG" id="COG0604">
    <property type="taxonomic scope" value="Bacteria"/>
</dbReference>
<accession>S9P7U9</accession>
<dbReference type="Gene3D" id="3.40.50.720">
    <property type="entry name" value="NAD(P)-binding Rossmann-like Domain"/>
    <property type="match status" value="2"/>
</dbReference>
<dbReference type="InterPro" id="IPR011032">
    <property type="entry name" value="GroES-like_sf"/>
</dbReference>
<evidence type="ECO:0000259" key="3">
    <source>
        <dbReference type="SMART" id="SM00829"/>
    </source>
</evidence>
<proteinExistence type="predicted"/>
<dbReference type="AlphaFoldDB" id="S9P7U9"/>
<dbReference type="InterPro" id="IPR020843">
    <property type="entry name" value="ER"/>
</dbReference>
<dbReference type="InterPro" id="IPR036291">
    <property type="entry name" value="NAD(P)-bd_dom_sf"/>
</dbReference>
<dbReference type="SMART" id="SM00829">
    <property type="entry name" value="PKS_ER"/>
    <property type="match status" value="1"/>
</dbReference>
<evidence type="ECO:0000256" key="2">
    <source>
        <dbReference type="ARBA" id="ARBA00023002"/>
    </source>
</evidence>
<feature type="domain" description="Enoyl reductase (ER)" evidence="3">
    <location>
        <begin position="14"/>
        <end position="301"/>
    </location>
</feature>
<keyword evidence="5" id="KW-1185">Reference proteome</keyword>
<protein>
    <submittedName>
        <fullName evidence="4">Dehydrogenase</fullName>
    </submittedName>
</protein>
<evidence type="ECO:0000256" key="1">
    <source>
        <dbReference type="ARBA" id="ARBA00022857"/>
    </source>
</evidence>
<dbReference type="PANTHER" id="PTHR48106">
    <property type="entry name" value="QUINONE OXIDOREDUCTASE PIG3-RELATED"/>
    <property type="match status" value="1"/>
</dbReference>
<dbReference type="GO" id="GO:0016651">
    <property type="term" value="F:oxidoreductase activity, acting on NAD(P)H"/>
    <property type="evidence" value="ECO:0007669"/>
    <property type="project" value="TreeGrafter"/>
</dbReference>
<gene>
    <name evidence="4" type="ORF">D187_004058</name>
</gene>
<reference evidence="4" key="1">
    <citation type="submission" date="2013-05" db="EMBL/GenBank/DDBJ databases">
        <title>Genome assembly of Cystobacter fuscus DSM 2262.</title>
        <authorList>
            <person name="Sharma G."/>
            <person name="Khatri I."/>
            <person name="Kaur C."/>
            <person name="Mayilraj S."/>
            <person name="Subramanian S."/>
        </authorList>
    </citation>
    <scope>NUCLEOTIDE SEQUENCE [LARGE SCALE GENOMIC DNA]</scope>
    <source>
        <strain evidence="4">DSM 2262</strain>
    </source>
</reference>
<dbReference type="SUPFAM" id="SSF50129">
    <property type="entry name" value="GroES-like"/>
    <property type="match status" value="1"/>
</dbReference>
<dbReference type="RefSeq" id="WP_002630504.1">
    <property type="nucleotide sequence ID" value="NZ_ANAH02000025.1"/>
</dbReference>
<name>S9P7U9_CYSF2</name>
<sequence length="303" mass="31439">MTTKLRAIVMRRTGPPGVLAVEEIALAPLVRGEVRLRSLASAINHSDLEIRAGNWPILRTARFPYVPGLEVVGEVVEVADDVSGFAVGERAWTTMQGLGGVRAERDGGYAEYVTVSADVLAPLPADLDAVGFAAIGLAGVTALEAMRRLGPLGGKTLLVSGATGGVGAVAVEIGRALGADVVPLERGSPSPRPDSADAVLDGVAGPLFPTLISALRPTGRYCLVGAAAGGDVSFDAWSLLDGRVLTGYSTETLDGDVLRAATRELLALRLPPPPTTVLPLAEAARAHELLERREVRGRVVLVP</sequence>